<keyword evidence="3 5" id="KW-0694">RNA-binding</keyword>
<dbReference type="InterPro" id="IPR034423">
    <property type="entry name" value="RBM19_RRM5"/>
</dbReference>
<dbReference type="CDD" id="cd12317">
    <property type="entry name" value="RRM4_RBM19_RRM3_MRD1"/>
    <property type="match status" value="1"/>
</dbReference>
<feature type="domain" description="RRM" evidence="7">
    <location>
        <begin position="186"/>
        <end position="264"/>
    </location>
</feature>
<evidence type="ECO:0000313" key="9">
    <source>
        <dbReference type="Proteomes" id="UP001628156"/>
    </source>
</evidence>
<feature type="domain" description="RRM" evidence="7">
    <location>
        <begin position="630"/>
        <end position="707"/>
    </location>
</feature>
<dbReference type="PROSITE" id="PS50102">
    <property type="entry name" value="RRM"/>
    <property type="match status" value="5"/>
</dbReference>
<feature type="compositionally biased region" description="Acidic residues" evidence="6">
    <location>
        <begin position="150"/>
        <end position="160"/>
    </location>
</feature>
<dbReference type="Pfam" id="PF00076">
    <property type="entry name" value="RRM_1"/>
    <property type="match status" value="5"/>
</dbReference>
<protein>
    <recommendedName>
        <fullName evidence="7">RRM domain-containing protein</fullName>
    </recommendedName>
</protein>
<evidence type="ECO:0000256" key="1">
    <source>
        <dbReference type="ARBA" id="ARBA00004123"/>
    </source>
</evidence>
<dbReference type="SUPFAM" id="SSF54928">
    <property type="entry name" value="RNA-binding domain, RBD"/>
    <property type="match status" value="4"/>
</dbReference>
<feature type="domain" description="RRM" evidence="7">
    <location>
        <begin position="369"/>
        <end position="441"/>
    </location>
</feature>
<dbReference type="InterPro" id="IPR000504">
    <property type="entry name" value="RRM_dom"/>
</dbReference>
<feature type="domain" description="RRM" evidence="7">
    <location>
        <begin position="530"/>
        <end position="610"/>
    </location>
</feature>
<dbReference type="PANTHER" id="PTHR48039">
    <property type="entry name" value="RNA-BINDING MOTIF PROTEIN 14B"/>
    <property type="match status" value="1"/>
</dbReference>
<keyword evidence="2" id="KW-0677">Repeat</keyword>
<dbReference type="Gene3D" id="3.30.70.330">
    <property type="match status" value="5"/>
</dbReference>
<dbReference type="CDD" id="cd12565">
    <property type="entry name" value="RRM1_MRD1"/>
    <property type="match status" value="1"/>
</dbReference>
<dbReference type="CDD" id="cd12316">
    <property type="entry name" value="RRM3_RBM19_RRM2_MRD1"/>
    <property type="match status" value="1"/>
</dbReference>
<accession>A0ABQ0DU09</accession>
<dbReference type="CDD" id="cd12320">
    <property type="entry name" value="RRM6_RBM19_RRM5_MRD1"/>
    <property type="match status" value="1"/>
</dbReference>
<proteinExistence type="predicted"/>
<reference evidence="8 9" key="1">
    <citation type="journal article" date="2019" name="PLoS Negl. Trop. Dis.">
        <title>Whole genome sequencing of Entamoeba nuttalli reveals mammalian host-related molecular signatures and a novel octapeptide-repeat surface protein.</title>
        <authorList>
            <person name="Tanaka M."/>
            <person name="Makiuchi T."/>
            <person name="Komiyama T."/>
            <person name="Shiina T."/>
            <person name="Osaki K."/>
            <person name="Tachibana H."/>
        </authorList>
    </citation>
    <scope>NUCLEOTIDE SEQUENCE [LARGE SCALE GENOMIC DNA]</scope>
    <source>
        <strain evidence="8 9">P19-061405</strain>
    </source>
</reference>
<dbReference type="InterPro" id="IPR051945">
    <property type="entry name" value="RRM_MRD1_RNA_proc_ribogen"/>
</dbReference>
<evidence type="ECO:0000256" key="3">
    <source>
        <dbReference type="ARBA" id="ARBA00022884"/>
    </source>
</evidence>
<feature type="region of interest" description="Disordered" evidence="6">
    <location>
        <begin position="454"/>
        <end position="526"/>
    </location>
</feature>
<dbReference type="InterPro" id="IPR003954">
    <property type="entry name" value="RRM_euk-type"/>
</dbReference>
<dbReference type="SMART" id="SM00360">
    <property type="entry name" value="RRM"/>
    <property type="match status" value="5"/>
</dbReference>
<feature type="region of interest" description="Disordered" evidence="6">
    <location>
        <begin position="93"/>
        <end position="160"/>
    </location>
</feature>
<feature type="compositionally biased region" description="Basic and acidic residues" evidence="6">
    <location>
        <begin position="110"/>
        <end position="143"/>
    </location>
</feature>
<evidence type="ECO:0000256" key="2">
    <source>
        <dbReference type="ARBA" id="ARBA00022737"/>
    </source>
</evidence>
<dbReference type="SMART" id="SM00361">
    <property type="entry name" value="RRM_1"/>
    <property type="match status" value="4"/>
</dbReference>
<keyword evidence="9" id="KW-1185">Reference proteome</keyword>
<dbReference type="CDD" id="cd12318">
    <property type="entry name" value="RRM5_RBM19_like"/>
    <property type="match status" value="1"/>
</dbReference>
<dbReference type="PANTHER" id="PTHR48039:SF5">
    <property type="entry name" value="RNA-BINDING PROTEIN 28"/>
    <property type="match status" value="1"/>
</dbReference>
<feature type="domain" description="RRM" evidence="7">
    <location>
        <begin position="2"/>
        <end position="79"/>
    </location>
</feature>
<evidence type="ECO:0000256" key="5">
    <source>
        <dbReference type="PROSITE-ProRule" id="PRU00176"/>
    </source>
</evidence>
<gene>
    <name evidence="8" type="ORF">ENUP19_0284G0063</name>
</gene>
<dbReference type="EMBL" id="BAAFRS010000284">
    <property type="protein sequence ID" value="GAB1226330.1"/>
    <property type="molecule type" value="Genomic_DNA"/>
</dbReference>
<evidence type="ECO:0000256" key="6">
    <source>
        <dbReference type="SAM" id="MobiDB-lite"/>
    </source>
</evidence>
<dbReference type="Proteomes" id="UP001628156">
    <property type="component" value="Unassembled WGS sequence"/>
</dbReference>
<sequence length="711" mass="82093">MSRIIIKNLPERADEKILKQQFEKFGGITDCKVMRTPQGNSRKFGFIGFENEDQAQTAITKMNGAYIQSSKLQVSLAKAIGDQTIERPWSKYSVGSSSFSNDKKRKVIPTKHETQTIKKKKDSSSLDELKKMANERRPKLDNGKKKKFDSEEDDQNNQHMEEEEIINEQEHQKSMDEIDVKDWEEGRIYITNLPFNCTEDDIRKEFDRFGNIAEIHLPIDKITKKSKGFGFVLFVVPQDAVKACNEMDNKFIKGRIVHVTYAKADPYSNQQVGESKNYKEKKQNELKAKAGNQFNWSTLYMRQDTAVSAVAEELGMKKEEILDVNAESMAVRVALAENYVINQTKKWLEENGVNCTVLENGMKEKRSNNIIIVKNIAASAIDLEVKSLFEKFGTLKQFLMPKSKALALVEFEVANDAKTAFKRLVYSRYRGIPLYLEWAPEKVFDEEKVNKKMEEEKLTQEKQSKTIQKEESQKKKEEKTKQEEDKKKQEEDKKKQEEDKKKQEEDKKKQEEDKTTTKSNQTELVEEGSKTLYVKNISFKTKEDVIRKVFEKCGRVLAVTLSKTKDKKVEKNSGFGFVEYAKHEDAINAIKTLQGKVIDGHAVQIEISQPKVKDEDHKERKEIEEHKVSNKLLVKNVPFETNIKEVRELFRTYGTLRGVRLPKKVDGQNKGFAFVEYATKQEAANAMAALKNSHFYGRHLIIEYAKDTELD</sequence>
<evidence type="ECO:0000259" key="7">
    <source>
        <dbReference type="PROSITE" id="PS50102"/>
    </source>
</evidence>
<keyword evidence="4" id="KW-0539">Nucleus</keyword>
<organism evidence="8 9">
    <name type="scientific">Entamoeba nuttalli</name>
    <dbReference type="NCBI Taxonomy" id="412467"/>
    <lineage>
        <taxon>Eukaryota</taxon>
        <taxon>Amoebozoa</taxon>
        <taxon>Evosea</taxon>
        <taxon>Archamoebae</taxon>
        <taxon>Mastigamoebida</taxon>
        <taxon>Entamoebidae</taxon>
        <taxon>Entamoeba</taxon>
    </lineage>
</organism>
<comment type="subcellular location">
    <subcellularLocation>
        <location evidence="1">Nucleus</location>
    </subcellularLocation>
</comment>
<dbReference type="InterPro" id="IPR035979">
    <property type="entry name" value="RBD_domain_sf"/>
</dbReference>
<evidence type="ECO:0000256" key="4">
    <source>
        <dbReference type="ARBA" id="ARBA00023242"/>
    </source>
</evidence>
<feature type="compositionally biased region" description="Basic and acidic residues" evidence="6">
    <location>
        <begin position="454"/>
        <end position="516"/>
    </location>
</feature>
<name>A0ABQ0DU09_9EUKA</name>
<evidence type="ECO:0000313" key="8">
    <source>
        <dbReference type="EMBL" id="GAB1226330.1"/>
    </source>
</evidence>
<comment type="caution">
    <text evidence="8">The sequence shown here is derived from an EMBL/GenBank/DDBJ whole genome shotgun (WGS) entry which is preliminary data.</text>
</comment>
<dbReference type="InterPro" id="IPR012677">
    <property type="entry name" value="Nucleotide-bd_a/b_plait_sf"/>
</dbReference>